<evidence type="ECO:0000313" key="7">
    <source>
        <dbReference type="Proteomes" id="UP000186922"/>
    </source>
</evidence>
<evidence type="ECO:0000256" key="3">
    <source>
        <dbReference type="ARBA" id="ARBA00017551"/>
    </source>
</evidence>
<dbReference type="PANTHER" id="PTHR21250">
    <property type="entry name" value="PRE-RRNA-PROCESSING PROTEIN TSR2 HOMOLOG"/>
    <property type="match status" value="1"/>
</dbReference>
<evidence type="ECO:0000256" key="2">
    <source>
        <dbReference type="ARBA" id="ARBA00006524"/>
    </source>
</evidence>
<feature type="compositionally biased region" description="Polar residues" evidence="5">
    <location>
        <begin position="152"/>
        <end position="161"/>
    </location>
</feature>
<comment type="function">
    <text evidence="1">May be involved in 20S pre-rRNA processing.</text>
</comment>
<dbReference type="Proteomes" id="UP000186922">
    <property type="component" value="Unassembled WGS sequence"/>
</dbReference>
<reference evidence="6 7" key="1">
    <citation type="journal article" date="2016" name="Nat. Commun.">
        <title>Extremotolerant tardigrade genome and improved radiotolerance of human cultured cells by tardigrade-unique protein.</title>
        <authorList>
            <person name="Hashimoto T."/>
            <person name="Horikawa D.D."/>
            <person name="Saito Y."/>
            <person name="Kuwahara H."/>
            <person name="Kozuka-Hata H."/>
            <person name="Shin-I T."/>
            <person name="Minakuchi Y."/>
            <person name="Ohishi K."/>
            <person name="Motoyama A."/>
            <person name="Aizu T."/>
            <person name="Enomoto A."/>
            <person name="Kondo K."/>
            <person name="Tanaka S."/>
            <person name="Hara Y."/>
            <person name="Koshikawa S."/>
            <person name="Sagara H."/>
            <person name="Miura T."/>
            <person name="Yokobori S."/>
            <person name="Miyagawa K."/>
            <person name="Suzuki Y."/>
            <person name="Kubo T."/>
            <person name="Oyama M."/>
            <person name="Kohara Y."/>
            <person name="Fujiyama A."/>
            <person name="Arakawa K."/>
            <person name="Katayama T."/>
            <person name="Toyoda A."/>
            <person name="Kunieda T."/>
        </authorList>
    </citation>
    <scope>NUCLEOTIDE SEQUENCE [LARGE SCALE GENOMIC DNA]</scope>
    <source>
        <strain evidence="6 7">YOKOZUNA-1</strain>
    </source>
</reference>
<dbReference type="Pfam" id="PF10273">
    <property type="entry name" value="WGG"/>
    <property type="match status" value="1"/>
</dbReference>
<name>A0A1D1W3D5_RAMVA</name>
<evidence type="ECO:0000313" key="6">
    <source>
        <dbReference type="EMBL" id="GAV07961.1"/>
    </source>
</evidence>
<evidence type="ECO:0000256" key="1">
    <source>
        <dbReference type="ARBA" id="ARBA00002210"/>
    </source>
</evidence>
<accession>A0A1D1W3D5</accession>
<dbReference type="AlphaFoldDB" id="A0A1D1W3D5"/>
<keyword evidence="4" id="KW-0698">rRNA processing</keyword>
<keyword evidence="7" id="KW-1185">Reference proteome</keyword>
<evidence type="ECO:0000256" key="4">
    <source>
        <dbReference type="ARBA" id="ARBA00022552"/>
    </source>
</evidence>
<gene>
    <name evidence="6" type="primary">RvY_17734-1</name>
    <name evidence="6" type="synonym">RvY_17734.1</name>
    <name evidence="6" type="ORF">RvY_17734</name>
</gene>
<dbReference type="InterPro" id="IPR019398">
    <property type="entry name" value="Pre-rRNA_process_TSR2"/>
</dbReference>
<feature type="region of interest" description="Disordered" evidence="5">
    <location>
        <begin position="143"/>
        <end position="191"/>
    </location>
</feature>
<protein>
    <recommendedName>
        <fullName evidence="3">Pre-rRNA-processing protein TSR2 homolog</fullName>
    </recommendedName>
</protein>
<sequence>MLINTGLFGQAVRRLFGAWTALRLAVEHSLGGRDSQSKALDFEDAVVYYFQTAHNINASDLAEELLKAMEGYFPELMLDDASEKEIAEKLLLFAGLLQRGDADGFHREFDRLPGSPGTAASVALPDQLEISGDDVEMDLSESMEAMAVEEPTGSTSDNDQPTSPPRRPRNEPDADGWTTVTGSHSKRRSHQ</sequence>
<evidence type="ECO:0000256" key="5">
    <source>
        <dbReference type="SAM" id="MobiDB-lite"/>
    </source>
</evidence>
<comment type="caution">
    <text evidence="6">The sequence shown here is derived from an EMBL/GenBank/DDBJ whole genome shotgun (WGS) entry which is preliminary data.</text>
</comment>
<proteinExistence type="inferred from homology"/>
<dbReference type="OrthoDB" id="263560at2759"/>
<dbReference type="GO" id="GO:0006364">
    <property type="term" value="P:rRNA processing"/>
    <property type="evidence" value="ECO:0007669"/>
    <property type="project" value="UniProtKB-KW"/>
</dbReference>
<organism evidence="6 7">
    <name type="scientific">Ramazzottius varieornatus</name>
    <name type="common">Water bear</name>
    <name type="synonym">Tardigrade</name>
    <dbReference type="NCBI Taxonomy" id="947166"/>
    <lineage>
        <taxon>Eukaryota</taxon>
        <taxon>Metazoa</taxon>
        <taxon>Ecdysozoa</taxon>
        <taxon>Tardigrada</taxon>
        <taxon>Eutardigrada</taxon>
        <taxon>Parachela</taxon>
        <taxon>Hypsibioidea</taxon>
        <taxon>Ramazzottiidae</taxon>
        <taxon>Ramazzottius</taxon>
    </lineage>
</organism>
<dbReference type="STRING" id="947166.A0A1D1W3D5"/>
<comment type="similarity">
    <text evidence="2">Belongs to the TSR2 family.</text>
</comment>
<dbReference type="EMBL" id="BDGG01000016">
    <property type="protein sequence ID" value="GAV07961.1"/>
    <property type="molecule type" value="Genomic_DNA"/>
</dbReference>